<keyword evidence="2" id="KW-0732">Signal</keyword>
<evidence type="ECO:0000256" key="2">
    <source>
        <dbReference type="SAM" id="SignalP"/>
    </source>
</evidence>
<dbReference type="Proteomes" id="UP000800097">
    <property type="component" value="Unassembled WGS sequence"/>
</dbReference>
<accession>A0A6A6JN96</accession>
<dbReference type="PANTHER" id="PTHR45648:SF22">
    <property type="entry name" value="GDSL LIPASE_ACYLHYDROLASE FAMILY PROTEIN (AFU_ORTHOLOGUE AFUA_4G14700)"/>
    <property type="match status" value="1"/>
</dbReference>
<dbReference type="Gene3D" id="3.40.50.1110">
    <property type="entry name" value="SGNH hydrolase"/>
    <property type="match status" value="1"/>
</dbReference>
<dbReference type="CDD" id="cd01846">
    <property type="entry name" value="fatty_acyltransferase_like"/>
    <property type="match status" value="1"/>
</dbReference>
<feature type="signal peptide" evidence="2">
    <location>
        <begin position="1"/>
        <end position="17"/>
    </location>
</feature>
<reference evidence="3" key="1">
    <citation type="journal article" date="2020" name="Stud. Mycol.">
        <title>101 Dothideomycetes genomes: a test case for predicting lifestyles and emergence of pathogens.</title>
        <authorList>
            <person name="Haridas S."/>
            <person name="Albert R."/>
            <person name="Binder M."/>
            <person name="Bloem J."/>
            <person name="Labutti K."/>
            <person name="Salamov A."/>
            <person name="Andreopoulos B."/>
            <person name="Baker S."/>
            <person name="Barry K."/>
            <person name="Bills G."/>
            <person name="Bluhm B."/>
            <person name="Cannon C."/>
            <person name="Castanera R."/>
            <person name="Culley D."/>
            <person name="Daum C."/>
            <person name="Ezra D."/>
            <person name="Gonzalez J."/>
            <person name="Henrissat B."/>
            <person name="Kuo A."/>
            <person name="Liang C."/>
            <person name="Lipzen A."/>
            <person name="Lutzoni F."/>
            <person name="Magnuson J."/>
            <person name="Mondo S."/>
            <person name="Nolan M."/>
            <person name="Ohm R."/>
            <person name="Pangilinan J."/>
            <person name="Park H.-J."/>
            <person name="Ramirez L."/>
            <person name="Alfaro M."/>
            <person name="Sun H."/>
            <person name="Tritt A."/>
            <person name="Yoshinaga Y."/>
            <person name="Zwiers L.-H."/>
            <person name="Turgeon B."/>
            <person name="Goodwin S."/>
            <person name="Spatafora J."/>
            <person name="Crous P."/>
            <person name="Grigoriev I."/>
        </authorList>
    </citation>
    <scope>NUCLEOTIDE SEQUENCE</scope>
    <source>
        <strain evidence="3">CBS 379.55</strain>
    </source>
</reference>
<protein>
    <recommendedName>
        <fullName evidence="5">Carbohydrate esterase family 16 protein</fullName>
    </recommendedName>
</protein>
<proteinExistence type="predicted"/>
<dbReference type="SUPFAM" id="SSF52266">
    <property type="entry name" value="SGNH hydrolase"/>
    <property type="match status" value="1"/>
</dbReference>
<evidence type="ECO:0008006" key="5">
    <source>
        <dbReference type="Google" id="ProtNLM"/>
    </source>
</evidence>
<evidence type="ECO:0000313" key="4">
    <source>
        <dbReference type="Proteomes" id="UP000800097"/>
    </source>
</evidence>
<dbReference type="GeneID" id="54547778"/>
<keyword evidence="1" id="KW-0378">Hydrolase</keyword>
<dbReference type="Pfam" id="PF00657">
    <property type="entry name" value="Lipase_GDSL"/>
    <property type="match status" value="1"/>
</dbReference>
<evidence type="ECO:0000256" key="1">
    <source>
        <dbReference type="ARBA" id="ARBA00022801"/>
    </source>
</evidence>
<dbReference type="GO" id="GO:0016788">
    <property type="term" value="F:hydrolase activity, acting on ester bonds"/>
    <property type="evidence" value="ECO:0007669"/>
    <property type="project" value="InterPro"/>
</dbReference>
<name>A0A6A6JN96_WESOR</name>
<dbReference type="RefSeq" id="XP_033654665.1">
    <property type="nucleotide sequence ID" value="XM_033794603.1"/>
</dbReference>
<dbReference type="EMBL" id="ML986491">
    <property type="protein sequence ID" value="KAF2277126.1"/>
    <property type="molecule type" value="Genomic_DNA"/>
</dbReference>
<feature type="chain" id="PRO_5025552787" description="Carbohydrate esterase family 16 protein" evidence="2">
    <location>
        <begin position="18"/>
        <end position="343"/>
    </location>
</feature>
<dbReference type="AlphaFoldDB" id="A0A6A6JN96"/>
<evidence type="ECO:0000313" key="3">
    <source>
        <dbReference type="EMBL" id="KAF2277126.1"/>
    </source>
</evidence>
<dbReference type="OrthoDB" id="1600564at2759"/>
<dbReference type="InterPro" id="IPR036514">
    <property type="entry name" value="SGNH_hydro_sf"/>
</dbReference>
<gene>
    <name evidence="3" type="ORF">EI97DRAFT_310501</name>
</gene>
<keyword evidence="4" id="KW-1185">Reference proteome</keyword>
<dbReference type="InterPro" id="IPR001087">
    <property type="entry name" value="GDSL"/>
</dbReference>
<dbReference type="PANTHER" id="PTHR45648">
    <property type="entry name" value="GDSL LIPASE/ACYLHYDROLASE FAMILY PROTEIN (AFU_ORTHOLOGUE AFUA_4G14700)"/>
    <property type="match status" value="1"/>
</dbReference>
<organism evidence="3 4">
    <name type="scientific">Westerdykella ornata</name>
    <dbReference type="NCBI Taxonomy" id="318751"/>
    <lineage>
        <taxon>Eukaryota</taxon>
        <taxon>Fungi</taxon>
        <taxon>Dikarya</taxon>
        <taxon>Ascomycota</taxon>
        <taxon>Pezizomycotina</taxon>
        <taxon>Dothideomycetes</taxon>
        <taxon>Pleosporomycetidae</taxon>
        <taxon>Pleosporales</taxon>
        <taxon>Sporormiaceae</taxon>
        <taxon>Westerdykella</taxon>
    </lineage>
</organism>
<sequence>MIRLWALSLALASSILAEPLAHGPWTGWKHVKYLFVFGDSYTQTGFDVKGTQPNPANPMGNPPYPGWTSSNGPNWVDFLTYNYNESYLQTYNLAYGGATVDSALVAPWQPTVLSLKNQVQELYLPNYGSHPAPAPWKASDSLFAFFIGINDVGNTWWLNNATLYDLIFAQYDSLLEQVYSTGARNFLFLAVPPVNLAPMTLANGPEAVAGEDAAIRDWNTRLGKLATEFRKRHRGVETFVHNTHDVYAAAIQDPSSYPQTSGLKNTTGFCKAYANGTPTWYTFSEECAHPVNEYFWLNDLHPTFPIHNATAASIVKYLDSLGYCGDAGRTNNHFGRKSSTRCR</sequence>
<dbReference type="InterPro" id="IPR051058">
    <property type="entry name" value="GDSL_Est/Lipase"/>
</dbReference>